<dbReference type="Proteomes" id="UP000179003">
    <property type="component" value="Unassembled WGS sequence"/>
</dbReference>
<evidence type="ECO:0000256" key="1">
    <source>
        <dbReference type="ARBA" id="ARBA00022475"/>
    </source>
</evidence>
<keyword evidence="3 7" id="KW-1133">Transmembrane helix</keyword>
<dbReference type="EMBL" id="MFAE01000012">
    <property type="protein sequence ID" value="OGD66889.1"/>
    <property type="molecule type" value="Genomic_DNA"/>
</dbReference>
<evidence type="ECO:0000256" key="7">
    <source>
        <dbReference type="HAMAP-Rule" id="MF_02065"/>
    </source>
</evidence>
<dbReference type="GO" id="GO:0005886">
    <property type="term" value="C:plasma membrane"/>
    <property type="evidence" value="ECO:0007669"/>
    <property type="project" value="UniProtKB-UniRule"/>
</dbReference>
<dbReference type="PANTHER" id="PTHR30518">
    <property type="entry name" value="ENDOLYTIC MUREIN TRANSGLYCOSYLASE"/>
    <property type="match status" value="1"/>
</dbReference>
<dbReference type="PANTHER" id="PTHR30518:SF2">
    <property type="entry name" value="ENDOLYTIC MUREIN TRANSGLYCOSYLASE"/>
    <property type="match status" value="1"/>
</dbReference>
<dbReference type="InterPro" id="IPR003770">
    <property type="entry name" value="MLTG-like"/>
</dbReference>
<comment type="function">
    <text evidence="7">Functions as a peptidoglycan terminase that cleaves nascent peptidoglycan strands endolytically to terminate their elongation.</text>
</comment>
<evidence type="ECO:0000313" key="8">
    <source>
        <dbReference type="EMBL" id="OGD66889.1"/>
    </source>
</evidence>
<name>A0A1F5EHI6_9BACT</name>
<evidence type="ECO:0000256" key="6">
    <source>
        <dbReference type="ARBA" id="ARBA00023316"/>
    </source>
</evidence>
<sequence>MNIFKLAKILGFVLLLLIVGFFVYSNLFGAPQKEAEPERFIISLASDSGAAEQLKSEGFIKNSQIFSWVIGGNENIQKGAYKISKSMNAWEIKRVLQEGPYMKWVVIPEGLRKEEMAEIFAKELGWDNEKVNSFITKDTTLSSDYTEGVYFPDTYLIPLDESSLQVADRLRSRFEEKFAPYLEESLKQNIRWFTLLRIASIVQREAAGKDDMPLIAGILWNRLLSDMKIDIDASLQYAKGTAENGWWAPITPADKQLDSHFNTYKYKGLPPSPISNPGSSAIEAVLFPEETDCIYYLHDNNRQIHCSKTYEEHQQNIEIYLK</sequence>
<dbReference type="Pfam" id="PF02618">
    <property type="entry name" value="YceG"/>
    <property type="match status" value="1"/>
</dbReference>
<gene>
    <name evidence="7" type="primary">mltG</name>
    <name evidence="8" type="ORF">A2442_03330</name>
</gene>
<dbReference type="AlphaFoldDB" id="A0A1F5EHI6"/>
<keyword evidence="2 7" id="KW-0812">Transmembrane</keyword>
<keyword evidence="6 7" id="KW-0961">Cell wall biogenesis/degradation</keyword>
<protein>
    <recommendedName>
        <fullName evidence="7">Endolytic murein transglycosylase</fullName>
        <ecNumber evidence="7">4.2.2.29</ecNumber>
    </recommendedName>
    <alternativeName>
        <fullName evidence="7">Peptidoglycan lytic transglycosylase</fullName>
    </alternativeName>
    <alternativeName>
        <fullName evidence="7">Peptidoglycan polymerization terminase</fullName>
    </alternativeName>
</protein>
<organism evidence="8 9">
    <name type="scientific">Candidatus Campbellbacteria bacterium RIFOXYC2_FULL_35_25</name>
    <dbReference type="NCBI Taxonomy" id="1797582"/>
    <lineage>
        <taxon>Bacteria</taxon>
        <taxon>Candidatus Campbelliibacteriota</taxon>
    </lineage>
</organism>
<evidence type="ECO:0000256" key="4">
    <source>
        <dbReference type="ARBA" id="ARBA00023136"/>
    </source>
</evidence>
<dbReference type="HAMAP" id="MF_02065">
    <property type="entry name" value="MltG"/>
    <property type="match status" value="1"/>
</dbReference>
<keyword evidence="4 7" id="KW-0472">Membrane</keyword>
<dbReference type="GO" id="GO:0009252">
    <property type="term" value="P:peptidoglycan biosynthetic process"/>
    <property type="evidence" value="ECO:0007669"/>
    <property type="project" value="UniProtKB-UniRule"/>
</dbReference>
<accession>A0A1F5EHI6</accession>
<dbReference type="NCBIfam" id="TIGR00247">
    <property type="entry name" value="endolytic transglycosylase MltG"/>
    <property type="match status" value="1"/>
</dbReference>
<dbReference type="GO" id="GO:0071555">
    <property type="term" value="P:cell wall organization"/>
    <property type="evidence" value="ECO:0007669"/>
    <property type="project" value="UniProtKB-KW"/>
</dbReference>
<evidence type="ECO:0000256" key="3">
    <source>
        <dbReference type="ARBA" id="ARBA00022989"/>
    </source>
</evidence>
<dbReference type="EC" id="4.2.2.29" evidence="7"/>
<evidence type="ECO:0000313" key="9">
    <source>
        <dbReference type="Proteomes" id="UP000179003"/>
    </source>
</evidence>
<evidence type="ECO:0000256" key="5">
    <source>
        <dbReference type="ARBA" id="ARBA00023239"/>
    </source>
</evidence>
<comment type="catalytic activity">
    <reaction evidence="7">
        <text>a peptidoglycan chain = a peptidoglycan chain with N-acetyl-1,6-anhydromuramyl-[peptide] at the reducing end + a peptidoglycan chain with N-acetylglucosamine at the non-reducing end.</text>
        <dbReference type="EC" id="4.2.2.29"/>
    </reaction>
</comment>
<keyword evidence="5 7" id="KW-0456">Lyase</keyword>
<comment type="similarity">
    <text evidence="7">Belongs to the transglycosylase MltG family.</text>
</comment>
<comment type="caution">
    <text evidence="8">The sequence shown here is derived from an EMBL/GenBank/DDBJ whole genome shotgun (WGS) entry which is preliminary data.</text>
</comment>
<dbReference type="STRING" id="1797582.A2442_03330"/>
<reference evidence="8 9" key="1">
    <citation type="journal article" date="2016" name="Nat. Commun.">
        <title>Thousands of microbial genomes shed light on interconnected biogeochemical processes in an aquifer system.</title>
        <authorList>
            <person name="Anantharaman K."/>
            <person name="Brown C.T."/>
            <person name="Hug L.A."/>
            <person name="Sharon I."/>
            <person name="Castelle C.J."/>
            <person name="Probst A.J."/>
            <person name="Thomas B.C."/>
            <person name="Singh A."/>
            <person name="Wilkins M.J."/>
            <person name="Karaoz U."/>
            <person name="Brodie E.L."/>
            <person name="Williams K.H."/>
            <person name="Hubbard S.S."/>
            <person name="Banfield J.F."/>
        </authorList>
    </citation>
    <scope>NUCLEOTIDE SEQUENCE [LARGE SCALE GENOMIC DNA]</scope>
</reference>
<evidence type="ECO:0000256" key="2">
    <source>
        <dbReference type="ARBA" id="ARBA00022692"/>
    </source>
</evidence>
<dbReference type="Gene3D" id="3.30.1490.480">
    <property type="entry name" value="Endolytic murein transglycosylase"/>
    <property type="match status" value="1"/>
</dbReference>
<proteinExistence type="inferred from homology"/>
<feature type="site" description="Important for catalytic activity" evidence="7">
    <location>
        <position position="205"/>
    </location>
</feature>
<keyword evidence="1 7" id="KW-1003">Cell membrane</keyword>
<dbReference type="GO" id="GO:0008932">
    <property type="term" value="F:lytic endotransglycosylase activity"/>
    <property type="evidence" value="ECO:0007669"/>
    <property type="project" value="UniProtKB-UniRule"/>
</dbReference>